<keyword evidence="4" id="KW-0479">Metal-binding</keyword>
<dbReference type="GO" id="GO:0000287">
    <property type="term" value="F:magnesium ion binding"/>
    <property type="evidence" value="ECO:0007669"/>
    <property type="project" value="InterPro"/>
</dbReference>
<dbReference type="Gene3D" id="1.10.238.10">
    <property type="entry name" value="EF-hand"/>
    <property type="match status" value="1"/>
</dbReference>
<dbReference type="VEuPathDB" id="TriTrypDB:BSAL_48320"/>
<dbReference type="OrthoDB" id="1608002at2759"/>
<keyword evidence="9" id="KW-1185">Reference proteome</keyword>
<dbReference type="InterPro" id="IPR036649">
    <property type="entry name" value="Pyrophosphatase_sf"/>
</dbReference>
<evidence type="ECO:0000256" key="3">
    <source>
        <dbReference type="ARBA" id="ARBA00012146"/>
    </source>
</evidence>
<organism evidence="8 9">
    <name type="scientific">Bodo saltans</name>
    <name type="common">Flagellated protozoan</name>
    <dbReference type="NCBI Taxonomy" id="75058"/>
    <lineage>
        <taxon>Eukaryota</taxon>
        <taxon>Discoba</taxon>
        <taxon>Euglenozoa</taxon>
        <taxon>Kinetoplastea</taxon>
        <taxon>Metakinetoplastina</taxon>
        <taxon>Eubodonida</taxon>
        <taxon>Bodonidae</taxon>
        <taxon>Bodo</taxon>
    </lineage>
</organism>
<dbReference type="Proteomes" id="UP000051952">
    <property type="component" value="Unassembled WGS sequence"/>
</dbReference>
<dbReference type="EC" id="3.6.1.1" evidence="3"/>
<evidence type="ECO:0000256" key="1">
    <source>
        <dbReference type="ARBA" id="ARBA00001946"/>
    </source>
</evidence>
<feature type="compositionally biased region" description="Polar residues" evidence="7">
    <location>
        <begin position="1"/>
        <end position="20"/>
    </location>
</feature>
<dbReference type="InterPro" id="IPR008162">
    <property type="entry name" value="Pyrophosphatase"/>
</dbReference>
<evidence type="ECO:0000313" key="8">
    <source>
        <dbReference type="EMBL" id="CUG94467.1"/>
    </source>
</evidence>
<feature type="region of interest" description="Disordered" evidence="7">
    <location>
        <begin position="1"/>
        <end position="39"/>
    </location>
</feature>
<protein>
    <recommendedName>
        <fullName evidence="3">inorganic diphosphatase</fullName>
        <ecNumber evidence="3">3.6.1.1</ecNumber>
    </recommendedName>
</protein>
<dbReference type="Gene3D" id="3.90.80.10">
    <property type="entry name" value="Inorganic pyrophosphatase"/>
    <property type="match status" value="1"/>
</dbReference>
<proteinExistence type="inferred from homology"/>
<dbReference type="PANTHER" id="PTHR10286">
    <property type="entry name" value="INORGANIC PYROPHOSPHATASE"/>
    <property type="match status" value="1"/>
</dbReference>
<dbReference type="CDD" id="cd00412">
    <property type="entry name" value="pyrophosphatase"/>
    <property type="match status" value="1"/>
</dbReference>
<evidence type="ECO:0000256" key="7">
    <source>
        <dbReference type="SAM" id="MobiDB-lite"/>
    </source>
</evidence>
<dbReference type="GO" id="GO:0004427">
    <property type="term" value="F:inorganic diphosphate phosphatase activity"/>
    <property type="evidence" value="ECO:0007669"/>
    <property type="project" value="UniProtKB-EC"/>
</dbReference>
<dbReference type="InterPro" id="IPR011992">
    <property type="entry name" value="EF-hand-dom_pair"/>
</dbReference>
<dbReference type="SUPFAM" id="SSF47473">
    <property type="entry name" value="EF-hand"/>
    <property type="match status" value="1"/>
</dbReference>
<evidence type="ECO:0000313" key="9">
    <source>
        <dbReference type="Proteomes" id="UP000051952"/>
    </source>
</evidence>
<sequence length="417" mass="47659">MGGSSSTPQSNYVKSNTPPQSGRRKMSANDETTSQKAALSTGLEETVVNNASFSTPPVALPEAVQRNITEFDLAAYSKDEFSVSMERNIMLRFFNAFDVQQIGFLSVETMEQLCKYLGDPISADEIELLTREGQMTFDRFFEWWGEHGKRSAHAFAMVSAAFSVPYHQQQLLVEEVGEKYTPSYRVNFFFKDVETTELKQISPWHDIPYAVRDWVRTTPESSPTNRYNFICEIPKWTRAKFEIATSETFNPIKQDMKNGVPRFYKHGDMMWNYGAFPQTWESTDHVFQEGVKGDNDPLDAIEIGMVQLTTGQVVPVKILGILGMIDDGQMDWKVICISHADPVAKFLDDISDVPKFLPGLLEALREWLRTYKICQGGVENKFAFSGEYKDAAFAHKVIQESHFMWRNLRQIRQKTHV</sequence>
<name>A0A0S4JW75_BODSA</name>
<gene>
    <name evidence="8" type="ORF">BSAL_48320</name>
</gene>
<evidence type="ECO:0000256" key="5">
    <source>
        <dbReference type="ARBA" id="ARBA00022801"/>
    </source>
</evidence>
<accession>A0A0S4JW75</accession>
<dbReference type="GO" id="GO:0006796">
    <property type="term" value="P:phosphate-containing compound metabolic process"/>
    <property type="evidence" value="ECO:0007669"/>
    <property type="project" value="InterPro"/>
</dbReference>
<evidence type="ECO:0000256" key="4">
    <source>
        <dbReference type="ARBA" id="ARBA00022723"/>
    </source>
</evidence>
<feature type="compositionally biased region" description="Polar residues" evidence="7">
    <location>
        <begin position="29"/>
        <end position="38"/>
    </location>
</feature>
<dbReference type="EMBL" id="CYKH01002251">
    <property type="protein sequence ID" value="CUG94467.1"/>
    <property type="molecule type" value="Genomic_DNA"/>
</dbReference>
<dbReference type="AlphaFoldDB" id="A0A0S4JW75"/>
<comment type="similarity">
    <text evidence="2">Belongs to the PPase family.</text>
</comment>
<dbReference type="PROSITE" id="PS00387">
    <property type="entry name" value="PPASE"/>
    <property type="match status" value="1"/>
</dbReference>
<evidence type="ECO:0000256" key="6">
    <source>
        <dbReference type="ARBA" id="ARBA00022842"/>
    </source>
</evidence>
<reference evidence="9" key="1">
    <citation type="submission" date="2015-09" db="EMBL/GenBank/DDBJ databases">
        <authorList>
            <consortium name="Pathogen Informatics"/>
        </authorList>
    </citation>
    <scope>NUCLEOTIDE SEQUENCE [LARGE SCALE GENOMIC DNA]</scope>
    <source>
        <strain evidence="9">Lake Konstanz</strain>
    </source>
</reference>
<keyword evidence="5" id="KW-0378">Hydrolase</keyword>
<dbReference type="OMA" id="PSYRVKY"/>
<evidence type="ECO:0000256" key="2">
    <source>
        <dbReference type="ARBA" id="ARBA00006220"/>
    </source>
</evidence>
<comment type="cofactor">
    <cofactor evidence="1">
        <name>Mg(2+)</name>
        <dbReference type="ChEBI" id="CHEBI:18420"/>
    </cofactor>
</comment>
<dbReference type="Pfam" id="PF00719">
    <property type="entry name" value="Pyrophosphatase"/>
    <property type="match status" value="1"/>
</dbReference>
<dbReference type="SUPFAM" id="SSF50324">
    <property type="entry name" value="Inorganic pyrophosphatase"/>
    <property type="match status" value="1"/>
</dbReference>
<keyword evidence="6" id="KW-0460">Magnesium</keyword>
<dbReference type="GO" id="GO:0005737">
    <property type="term" value="C:cytoplasm"/>
    <property type="evidence" value="ECO:0007669"/>
    <property type="project" value="InterPro"/>
</dbReference>